<feature type="chain" id="PRO_5037266968" evidence="1">
    <location>
        <begin position="20"/>
        <end position="537"/>
    </location>
</feature>
<dbReference type="InterPro" id="IPR006680">
    <property type="entry name" value="Amidohydro-rel"/>
</dbReference>
<feature type="domain" description="Amidohydrolase-related" evidence="2">
    <location>
        <begin position="241"/>
        <end position="532"/>
    </location>
</feature>
<evidence type="ECO:0000259" key="2">
    <source>
        <dbReference type="Pfam" id="PF04909"/>
    </source>
</evidence>
<dbReference type="SUPFAM" id="SSF51556">
    <property type="entry name" value="Metallo-dependent hydrolases"/>
    <property type="match status" value="1"/>
</dbReference>
<protein>
    <submittedName>
        <fullName evidence="3">Amidohydrolase family protein</fullName>
    </submittedName>
</protein>
<keyword evidence="1" id="KW-0732">Signal</keyword>
<dbReference type="AlphaFoldDB" id="A0A934RPG2"/>
<dbReference type="Pfam" id="PF04909">
    <property type="entry name" value="Amidohydro_2"/>
    <property type="match status" value="1"/>
</dbReference>
<dbReference type="InterPro" id="IPR032466">
    <property type="entry name" value="Metal_Hydrolase"/>
</dbReference>
<name>A0A934RPG2_9BACT</name>
<dbReference type="GO" id="GO:0016787">
    <property type="term" value="F:hydrolase activity"/>
    <property type="evidence" value="ECO:0007669"/>
    <property type="project" value="InterPro"/>
</dbReference>
<organism evidence="3 4">
    <name type="scientific">Roseibacillus ishigakijimensis</name>
    <dbReference type="NCBI Taxonomy" id="454146"/>
    <lineage>
        <taxon>Bacteria</taxon>
        <taxon>Pseudomonadati</taxon>
        <taxon>Verrucomicrobiota</taxon>
        <taxon>Verrucomicrobiia</taxon>
        <taxon>Verrucomicrobiales</taxon>
        <taxon>Verrucomicrobiaceae</taxon>
        <taxon>Roseibacillus</taxon>
    </lineage>
</organism>
<dbReference type="RefSeq" id="WP_200390590.1">
    <property type="nucleotide sequence ID" value="NZ_JAENIO010000006.1"/>
</dbReference>
<evidence type="ECO:0000313" key="3">
    <source>
        <dbReference type="EMBL" id="MBK1833156.1"/>
    </source>
</evidence>
<dbReference type="EMBL" id="JAENIO010000006">
    <property type="protein sequence ID" value="MBK1833156.1"/>
    <property type="molecule type" value="Genomic_DNA"/>
</dbReference>
<dbReference type="PROSITE" id="PS51257">
    <property type="entry name" value="PROKAR_LIPOPROTEIN"/>
    <property type="match status" value="1"/>
</dbReference>
<accession>A0A934RPG2</accession>
<evidence type="ECO:0000256" key="1">
    <source>
        <dbReference type="SAM" id="SignalP"/>
    </source>
</evidence>
<proteinExistence type="predicted"/>
<comment type="caution">
    <text evidence="3">The sequence shown here is derived from an EMBL/GenBank/DDBJ whole genome shotgun (WGS) entry which is preliminary data.</text>
</comment>
<keyword evidence="4" id="KW-1185">Reference proteome</keyword>
<evidence type="ECO:0000313" key="4">
    <source>
        <dbReference type="Proteomes" id="UP000604083"/>
    </source>
</evidence>
<dbReference type="Gene3D" id="3.20.20.140">
    <property type="entry name" value="Metal-dependent hydrolases"/>
    <property type="match status" value="1"/>
</dbReference>
<feature type="signal peptide" evidence="1">
    <location>
        <begin position="1"/>
        <end position="19"/>
    </location>
</feature>
<sequence length="537" mass="60709">MKSLLLLLTLTPLMFSCHSLTPAEKRFQNALQQIDPVSEPLAQKTEIIDIHTHTFNSRYLPLRGILLGKRDLFPPFSWLISDCCAIHLADAISRLTREGPLAGEAASQPAITPELLRQEGQPGFLCGILIGLIEKGIQAGAWDPGVDFDTRLASITAVADQMNPLERTAIRTAGKMMGFEELLTHHSGPTSDQALVRFLWLLTQSDSDMVPIFRQLHGDQGARITLVSHAMDLGPVYAQQREEGRFYDFVTEQLPRLRAQAAREKGRMLWFVAYNPFRDHTEGGQPGSALRIVREAVEKYGASGVKIYPPSGYRPAANDIPRKPRPLFTRHPGAQWENRFGSLDAAELNRRLAEVLDWCLENDVPVFTHAGHGEFEARKGYGEHHSHPKWWRAYLESKTPSGKSRSGLRLCLGHAGGEEFWLGKKNYSNWGQETLALCREFPHVYCEITINSFVVEPKDQARFGHRLTNLLQEETEHKNHFGDKLLYGTDWFLPDGAHPAAALRATQAVFLTDGLRPFYQRYFFENSRRFLKIHPAR</sequence>
<reference evidence="3" key="1">
    <citation type="submission" date="2021-01" db="EMBL/GenBank/DDBJ databases">
        <title>Modified the classification status of verrucomicrobia.</title>
        <authorList>
            <person name="Feng X."/>
        </authorList>
    </citation>
    <scope>NUCLEOTIDE SEQUENCE</scope>
    <source>
        <strain evidence="3">KCTC 12986</strain>
    </source>
</reference>
<gene>
    <name evidence="3" type="ORF">JIN78_03700</name>
</gene>
<dbReference type="Proteomes" id="UP000604083">
    <property type="component" value="Unassembled WGS sequence"/>
</dbReference>